<proteinExistence type="predicted"/>
<gene>
    <name evidence="1" type="ORF">GCM10022255_115350</name>
</gene>
<evidence type="ECO:0000313" key="2">
    <source>
        <dbReference type="Proteomes" id="UP001500620"/>
    </source>
</evidence>
<name>A0ABP8DW67_9ACTN</name>
<reference evidence="2" key="1">
    <citation type="journal article" date="2019" name="Int. J. Syst. Evol. Microbiol.">
        <title>The Global Catalogue of Microorganisms (GCM) 10K type strain sequencing project: providing services to taxonomists for standard genome sequencing and annotation.</title>
        <authorList>
            <consortium name="The Broad Institute Genomics Platform"/>
            <consortium name="The Broad Institute Genome Sequencing Center for Infectious Disease"/>
            <person name="Wu L."/>
            <person name="Ma J."/>
        </authorList>
    </citation>
    <scope>NUCLEOTIDE SEQUENCE [LARGE SCALE GENOMIC DNA]</scope>
    <source>
        <strain evidence="2">JCM 17441</strain>
    </source>
</reference>
<evidence type="ECO:0008006" key="3">
    <source>
        <dbReference type="Google" id="ProtNLM"/>
    </source>
</evidence>
<organism evidence="1 2">
    <name type="scientific">Dactylosporangium darangshiense</name>
    <dbReference type="NCBI Taxonomy" id="579108"/>
    <lineage>
        <taxon>Bacteria</taxon>
        <taxon>Bacillati</taxon>
        <taxon>Actinomycetota</taxon>
        <taxon>Actinomycetes</taxon>
        <taxon>Micromonosporales</taxon>
        <taxon>Micromonosporaceae</taxon>
        <taxon>Dactylosporangium</taxon>
    </lineage>
</organism>
<accession>A0ABP8DW67</accession>
<sequence length="157" mass="17196">MDQGLANLGAISIEYGQFEQSLAPSRQAADLYRDLAESDPSLYLRRLAGVLQNRVVALGRLQRLAEAPTWELVVVLRRLATADPAQYTPALARGLYNLAVAGVLSQELDAAAASVAEAIELYTPLARRGPTEYKAELRAARRLARRLRLLLWAKPSA</sequence>
<evidence type="ECO:0000313" key="1">
    <source>
        <dbReference type="EMBL" id="GAA4264172.1"/>
    </source>
</evidence>
<dbReference type="EMBL" id="BAABAT010000104">
    <property type="protein sequence ID" value="GAA4264172.1"/>
    <property type="molecule type" value="Genomic_DNA"/>
</dbReference>
<dbReference type="InterPro" id="IPR011990">
    <property type="entry name" value="TPR-like_helical_dom_sf"/>
</dbReference>
<dbReference type="Gene3D" id="1.25.40.10">
    <property type="entry name" value="Tetratricopeptide repeat domain"/>
    <property type="match status" value="1"/>
</dbReference>
<protein>
    <recommendedName>
        <fullName evidence="3">Tetratricopeptide repeat protein</fullName>
    </recommendedName>
</protein>
<dbReference type="RefSeq" id="WP_345144601.1">
    <property type="nucleotide sequence ID" value="NZ_BAABAT010000104.1"/>
</dbReference>
<comment type="caution">
    <text evidence="1">The sequence shown here is derived from an EMBL/GenBank/DDBJ whole genome shotgun (WGS) entry which is preliminary data.</text>
</comment>
<dbReference type="Proteomes" id="UP001500620">
    <property type="component" value="Unassembled WGS sequence"/>
</dbReference>
<keyword evidence="2" id="KW-1185">Reference proteome</keyword>